<sequence length="139" mass="15775">MFLSVKRGILELIGVAVRLTSQAECCLVPVGTDKSPNGVGIRTISARHPKRINQPQVSLECCFARCISHPHPCAHVPCWTEHPGTILAASLLIHREVLHSTKVRRSVSILRYLLFSENLRRIDERLMYEYSSNYRLVLE</sequence>
<dbReference type="AlphaFoldDB" id="A0A9P8W7N4"/>
<organism evidence="1 2">
    <name type="scientific">Thelonectria olida</name>
    <dbReference type="NCBI Taxonomy" id="1576542"/>
    <lineage>
        <taxon>Eukaryota</taxon>
        <taxon>Fungi</taxon>
        <taxon>Dikarya</taxon>
        <taxon>Ascomycota</taxon>
        <taxon>Pezizomycotina</taxon>
        <taxon>Sordariomycetes</taxon>
        <taxon>Hypocreomycetidae</taxon>
        <taxon>Hypocreales</taxon>
        <taxon>Nectriaceae</taxon>
        <taxon>Thelonectria</taxon>
    </lineage>
</organism>
<accession>A0A9P8W7N4</accession>
<proteinExistence type="predicted"/>
<dbReference type="EMBL" id="JAGPYM010000007">
    <property type="protein sequence ID" value="KAH6892162.1"/>
    <property type="molecule type" value="Genomic_DNA"/>
</dbReference>
<evidence type="ECO:0000313" key="1">
    <source>
        <dbReference type="EMBL" id="KAH6892162.1"/>
    </source>
</evidence>
<reference evidence="1 2" key="1">
    <citation type="journal article" date="2021" name="Nat. Commun.">
        <title>Genetic determinants of endophytism in the Arabidopsis root mycobiome.</title>
        <authorList>
            <person name="Mesny F."/>
            <person name="Miyauchi S."/>
            <person name="Thiergart T."/>
            <person name="Pickel B."/>
            <person name="Atanasova L."/>
            <person name="Karlsson M."/>
            <person name="Huettel B."/>
            <person name="Barry K.W."/>
            <person name="Haridas S."/>
            <person name="Chen C."/>
            <person name="Bauer D."/>
            <person name="Andreopoulos W."/>
            <person name="Pangilinan J."/>
            <person name="LaButti K."/>
            <person name="Riley R."/>
            <person name="Lipzen A."/>
            <person name="Clum A."/>
            <person name="Drula E."/>
            <person name="Henrissat B."/>
            <person name="Kohler A."/>
            <person name="Grigoriev I.V."/>
            <person name="Martin F.M."/>
            <person name="Hacquard S."/>
        </authorList>
    </citation>
    <scope>NUCLEOTIDE SEQUENCE [LARGE SCALE GENOMIC DNA]</scope>
    <source>
        <strain evidence="1 2">MPI-CAGE-CH-0241</strain>
    </source>
</reference>
<keyword evidence="2" id="KW-1185">Reference proteome</keyword>
<comment type="caution">
    <text evidence="1">The sequence shown here is derived from an EMBL/GenBank/DDBJ whole genome shotgun (WGS) entry which is preliminary data.</text>
</comment>
<protein>
    <submittedName>
        <fullName evidence="1">Uncharacterized protein</fullName>
    </submittedName>
</protein>
<name>A0A9P8W7N4_9HYPO</name>
<evidence type="ECO:0000313" key="2">
    <source>
        <dbReference type="Proteomes" id="UP000777438"/>
    </source>
</evidence>
<gene>
    <name evidence="1" type="ORF">B0T10DRAFT_287333</name>
</gene>
<dbReference type="Proteomes" id="UP000777438">
    <property type="component" value="Unassembled WGS sequence"/>
</dbReference>